<protein>
    <recommendedName>
        <fullName evidence="1">F-box domain-containing protein</fullName>
    </recommendedName>
</protein>
<dbReference type="SUPFAM" id="SSF81383">
    <property type="entry name" value="F-box domain"/>
    <property type="match status" value="1"/>
</dbReference>
<organism evidence="2 3">
    <name type="scientific">Lactarius akahatsu</name>
    <dbReference type="NCBI Taxonomy" id="416441"/>
    <lineage>
        <taxon>Eukaryota</taxon>
        <taxon>Fungi</taxon>
        <taxon>Dikarya</taxon>
        <taxon>Basidiomycota</taxon>
        <taxon>Agaricomycotina</taxon>
        <taxon>Agaricomycetes</taxon>
        <taxon>Russulales</taxon>
        <taxon>Russulaceae</taxon>
        <taxon>Lactarius</taxon>
    </lineage>
</organism>
<dbReference type="Gene3D" id="1.20.1280.50">
    <property type="match status" value="1"/>
</dbReference>
<dbReference type="AlphaFoldDB" id="A0AAD4QAG2"/>
<evidence type="ECO:0000313" key="2">
    <source>
        <dbReference type="EMBL" id="KAH8984940.1"/>
    </source>
</evidence>
<keyword evidence="3" id="KW-1185">Reference proteome</keyword>
<dbReference type="InterPro" id="IPR036047">
    <property type="entry name" value="F-box-like_dom_sf"/>
</dbReference>
<proteinExistence type="predicted"/>
<evidence type="ECO:0000313" key="3">
    <source>
        <dbReference type="Proteomes" id="UP001201163"/>
    </source>
</evidence>
<dbReference type="SUPFAM" id="SSF50998">
    <property type="entry name" value="Quinoprotein alcohol dehydrogenase-like"/>
    <property type="match status" value="1"/>
</dbReference>
<dbReference type="Proteomes" id="UP001201163">
    <property type="component" value="Unassembled WGS sequence"/>
</dbReference>
<dbReference type="InterPro" id="IPR011047">
    <property type="entry name" value="Quinoprotein_ADH-like_sf"/>
</dbReference>
<sequence length="526" mass="60358">MLYGLPAEVMLNVLSHLPIPSLLSLPILSRHWLNFFTANQSVIFHEAALYHEYIKPGTMILEDALSVNTGRPWTGSTSWKDFCRRSFQLRKNWEGKGRVVARAFPPPGSNVYRLRVDEKRGICIMTCIWGGLNVVHLFSGTLLWCLPMSHIPSRARCEYDNGYLVFENYHELHLKEVWRLTSEFTQGEAAVDTPPEAAQMDVSTRAEELYHQYAPLGQFRPWALLRFPEFAWEYRLAYPTLLCASDEHAFLHDVRTGSHLQTIDLRYHDISGADVNERHVFFCRPDAVHVFSRESGNEVLCIPVDASVRSSQRVEDPFLLFGDWFTTPLSVDNVLDESRPFPKFIAARVSGDGRDLVVLSGKRRVMFIRDFERICRGETSLEQAGLVLNIQPEDTCHYLDFEHGHVCVATMQGLYIFTFDSHRSARAAFVRPSENASDGSPSYPISCVQLTERRLYFTWEDKRRRQDVPLFEDPENAQELSRPITPPLDLDFQMSPWVVQRLPVEKDSLGCIDFSLMPEGYDASEI</sequence>
<dbReference type="SMART" id="SM00256">
    <property type="entry name" value="FBOX"/>
    <property type="match status" value="1"/>
</dbReference>
<gene>
    <name evidence="2" type="ORF">EDB92DRAFT_2032915</name>
</gene>
<dbReference type="Pfam" id="PF00646">
    <property type="entry name" value="F-box"/>
    <property type="match status" value="1"/>
</dbReference>
<evidence type="ECO:0000259" key="1">
    <source>
        <dbReference type="PROSITE" id="PS50181"/>
    </source>
</evidence>
<feature type="domain" description="F-box" evidence="1">
    <location>
        <begin position="1"/>
        <end position="47"/>
    </location>
</feature>
<dbReference type="InterPro" id="IPR001810">
    <property type="entry name" value="F-box_dom"/>
</dbReference>
<accession>A0AAD4QAG2</accession>
<name>A0AAD4QAG2_9AGAM</name>
<reference evidence="2" key="1">
    <citation type="submission" date="2022-01" db="EMBL/GenBank/DDBJ databases">
        <title>Comparative genomics reveals a dynamic genome evolution in the ectomycorrhizal milk-cap (Lactarius) mushrooms.</title>
        <authorList>
            <consortium name="DOE Joint Genome Institute"/>
            <person name="Lebreton A."/>
            <person name="Tang N."/>
            <person name="Kuo A."/>
            <person name="LaButti K."/>
            <person name="Drula E."/>
            <person name="Barry K."/>
            <person name="Clum A."/>
            <person name="Lipzen A."/>
            <person name="Mousain D."/>
            <person name="Ng V."/>
            <person name="Wang R."/>
            <person name="Wang X."/>
            <person name="Dai Y."/>
            <person name="Henrissat B."/>
            <person name="Grigoriev I.V."/>
            <person name="Guerin-Laguette A."/>
            <person name="Yu F."/>
            <person name="Martin F.M."/>
        </authorList>
    </citation>
    <scope>NUCLEOTIDE SEQUENCE</scope>
    <source>
        <strain evidence="2">QP</strain>
    </source>
</reference>
<dbReference type="EMBL" id="JAKELL010000070">
    <property type="protein sequence ID" value="KAH8984940.1"/>
    <property type="molecule type" value="Genomic_DNA"/>
</dbReference>
<comment type="caution">
    <text evidence="2">The sequence shown here is derived from an EMBL/GenBank/DDBJ whole genome shotgun (WGS) entry which is preliminary data.</text>
</comment>
<dbReference type="PROSITE" id="PS50181">
    <property type="entry name" value="FBOX"/>
    <property type="match status" value="1"/>
</dbReference>